<comment type="caution">
    <text evidence="2">The sequence shown here is derived from an EMBL/GenBank/DDBJ whole genome shotgun (WGS) entry which is preliminary data.</text>
</comment>
<evidence type="ECO:0000313" key="3">
    <source>
        <dbReference type="Proteomes" id="UP001183607"/>
    </source>
</evidence>
<protein>
    <submittedName>
        <fullName evidence="2">Pilus assembly protein TadG-related protein</fullName>
    </submittedName>
</protein>
<dbReference type="Pfam" id="PF13400">
    <property type="entry name" value="Tad"/>
    <property type="match status" value="1"/>
</dbReference>
<sequence>MPLFIWATGAVLFAAFVFYVFAQAAVLRNSAQSAADAAALAAAQDKRDELVDGLVGAVGSDADWTRWLTGQAEAAPVSQAAAARLAADNGASVVDLQTVEVNGFPGYEAHVRTNSTIGATLVPGTAGKHASARATAVVRPRCEADPDVDSSKKIHFTCAQGKSFDFDIDGFDPSDLPDSSVMFAVSLAK</sequence>
<organism evidence="2 3">
    <name type="scientific">Streptomyces evansiae</name>
    <dbReference type="NCBI Taxonomy" id="3075535"/>
    <lineage>
        <taxon>Bacteria</taxon>
        <taxon>Bacillati</taxon>
        <taxon>Actinomycetota</taxon>
        <taxon>Actinomycetes</taxon>
        <taxon>Kitasatosporales</taxon>
        <taxon>Streptomycetaceae</taxon>
        <taxon>Streptomyces</taxon>
    </lineage>
</organism>
<dbReference type="InterPro" id="IPR028087">
    <property type="entry name" value="Tad_N"/>
</dbReference>
<reference evidence="3" key="1">
    <citation type="submission" date="2023-07" db="EMBL/GenBank/DDBJ databases">
        <title>30 novel species of actinomycetes from the DSMZ collection.</title>
        <authorList>
            <person name="Nouioui I."/>
        </authorList>
    </citation>
    <scope>NUCLEOTIDE SEQUENCE [LARGE SCALE GENOMIC DNA]</scope>
    <source>
        <strain evidence="3">DSM 41982</strain>
    </source>
</reference>
<accession>A0ABD5EGI4</accession>
<gene>
    <name evidence="2" type="ORF">RM574_27985</name>
</gene>
<name>A0ABD5EGI4_9ACTN</name>
<evidence type="ECO:0000313" key="2">
    <source>
        <dbReference type="EMBL" id="MDT0419325.1"/>
    </source>
</evidence>
<dbReference type="AlphaFoldDB" id="A0ABD5EGI4"/>
<dbReference type="Proteomes" id="UP001183607">
    <property type="component" value="Unassembled WGS sequence"/>
</dbReference>
<feature type="domain" description="Putative Flp pilus-assembly TadG-like N-terminal" evidence="1">
    <location>
        <begin position="4"/>
        <end position="45"/>
    </location>
</feature>
<evidence type="ECO:0000259" key="1">
    <source>
        <dbReference type="Pfam" id="PF13400"/>
    </source>
</evidence>
<dbReference type="EMBL" id="JAVRER010000072">
    <property type="protein sequence ID" value="MDT0419325.1"/>
    <property type="molecule type" value="Genomic_DNA"/>
</dbReference>
<proteinExistence type="predicted"/>
<dbReference type="RefSeq" id="WP_093854456.1">
    <property type="nucleotide sequence ID" value="NZ_JAVRER010000072.1"/>
</dbReference>